<dbReference type="InterPro" id="IPR024540">
    <property type="entry name" value="DUF3879"/>
</dbReference>
<protein>
    <submittedName>
        <fullName evidence="1">Uncharacterized protein</fullName>
    </submittedName>
</protein>
<evidence type="ECO:0000313" key="1">
    <source>
        <dbReference type="EMBL" id="MBE1554517.1"/>
    </source>
</evidence>
<proteinExistence type="predicted"/>
<reference evidence="1" key="1">
    <citation type="submission" date="2020-10" db="EMBL/GenBank/DDBJ databases">
        <title>Genomic Encyclopedia of Type Strains, Phase IV (KMG-IV): sequencing the most valuable type-strain genomes for metagenomic binning, comparative biology and taxonomic classification.</title>
        <authorList>
            <person name="Goeker M."/>
        </authorList>
    </citation>
    <scope>NUCLEOTIDE SEQUENCE</scope>
    <source>
        <strain evidence="1">DSM 13886</strain>
    </source>
</reference>
<evidence type="ECO:0000313" key="2">
    <source>
        <dbReference type="Proteomes" id="UP000658225"/>
    </source>
</evidence>
<comment type="caution">
    <text evidence="1">The sequence shown here is derived from an EMBL/GenBank/DDBJ whole genome shotgun (WGS) entry which is preliminary data.</text>
</comment>
<accession>A0A927MKA1</accession>
<dbReference type="Proteomes" id="UP000658225">
    <property type="component" value="Unassembled WGS sequence"/>
</dbReference>
<name>A0A927MKA1_9BACL</name>
<dbReference type="RefSeq" id="WP_192598297.1">
    <property type="nucleotide sequence ID" value="NZ_JADBEL010000006.1"/>
</dbReference>
<dbReference type="AlphaFoldDB" id="A0A927MKA1"/>
<dbReference type="Pfam" id="PF12995">
    <property type="entry name" value="DUF3879"/>
    <property type="match status" value="1"/>
</dbReference>
<dbReference type="EMBL" id="JADBEL010000006">
    <property type="protein sequence ID" value="MBE1554517.1"/>
    <property type="molecule type" value="Genomic_DNA"/>
</dbReference>
<keyword evidence="2" id="KW-1185">Reference proteome</keyword>
<organism evidence="1 2">
    <name type="scientific">Sporosarcina limicola</name>
    <dbReference type="NCBI Taxonomy" id="34101"/>
    <lineage>
        <taxon>Bacteria</taxon>
        <taxon>Bacillati</taxon>
        <taxon>Bacillota</taxon>
        <taxon>Bacilli</taxon>
        <taxon>Bacillales</taxon>
        <taxon>Caryophanaceae</taxon>
        <taxon>Sporosarcina</taxon>
    </lineage>
</organism>
<sequence>MKINSTFSQMNFATMSNLRQTVKFAQMKENVEAQSETRYPGIYDNDPMNITTRTGWKKIVPVSDKVKQGLINAARDSMENHGGMLNEKSNFNKIKTNYLNSLPKTERLSASYTLDQIFYNEAQCLVDFVREKNPSWDFGKPVKPGIIAEAYKSPGVDIKA</sequence>
<gene>
    <name evidence="1" type="ORF">H4683_001593</name>
</gene>